<reference evidence="2 3" key="1">
    <citation type="submission" date="2016-10" db="EMBL/GenBank/DDBJ databases">
        <authorList>
            <person name="de Groot N.N."/>
        </authorList>
    </citation>
    <scope>NUCLEOTIDE SEQUENCE [LARGE SCALE GENOMIC DNA]</scope>
    <source>
        <strain evidence="2 3">R-24608</strain>
    </source>
</reference>
<dbReference type="Proteomes" id="UP000183656">
    <property type="component" value="Unassembled WGS sequence"/>
</dbReference>
<organism evidence="2 3">
    <name type="scientific">Paenacidovorax caeni</name>
    <dbReference type="NCBI Taxonomy" id="343013"/>
    <lineage>
        <taxon>Bacteria</taxon>
        <taxon>Pseudomonadati</taxon>
        <taxon>Pseudomonadota</taxon>
        <taxon>Betaproteobacteria</taxon>
        <taxon>Burkholderiales</taxon>
        <taxon>Comamonadaceae</taxon>
        <taxon>Paenacidovorax</taxon>
    </lineage>
</organism>
<accession>A0A1I7GLB6</accession>
<dbReference type="Gene3D" id="3.10.450.160">
    <property type="entry name" value="inner membrane protein cigr"/>
    <property type="match status" value="1"/>
</dbReference>
<evidence type="ECO:0000313" key="2">
    <source>
        <dbReference type="EMBL" id="SFU49219.1"/>
    </source>
</evidence>
<evidence type="ECO:0000313" key="3">
    <source>
        <dbReference type="Proteomes" id="UP000183656"/>
    </source>
</evidence>
<sequence>MTGAHRYAAPPHPMPPQARPGHRPHKPPHAQGPHFHGQRGAGPQHNWYRGARIPPPYRGGHYVVNDWRMHRLAPPPRGYHWVQYGPDYLLVAIATGVIAQIIFSN</sequence>
<proteinExistence type="predicted"/>
<evidence type="ECO:0000256" key="1">
    <source>
        <dbReference type="SAM" id="MobiDB-lite"/>
    </source>
</evidence>
<dbReference type="RefSeq" id="WP_411914288.1">
    <property type="nucleotide sequence ID" value="NZ_CYIG01000032.1"/>
</dbReference>
<feature type="region of interest" description="Disordered" evidence="1">
    <location>
        <begin position="1"/>
        <end position="52"/>
    </location>
</feature>
<gene>
    <name evidence="2" type="ORF">SAMN04489707_100615</name>
</gene>
<name>A0A1I7GLB6_9BURK</name>
<dbReference type="Pfam" id="PF11776">
    <property type="entry name" value="RcnB"/>
    <property type="match status" value="1"/>
</dbReference>
<dbReference type="InterPro" id="IPR024572">
    <property type="entry name" value="RcnB"/>
</dbReference>
<dbReference type="AlphaFoldDB" id="A0A1I7GLB6"/>
<dbReference type="STRING" id="343013.SAMN04489707_100615"/>
<keyword evidence="3" id="KW-1185">Reference proteome</keyword>
<protein>
    <submittedName>
        <fullName evidence="2">Regulator RcnB of Ni and Co efflux</fullName>
    </submittedName>
</protein>
<dbReference type="EMBL" id="FPBX01000006">
    <property type="protein sequence ID" value="SFU49219.1"/>
    <property type="molecule type" value="Genomic_DNA"/>
</dbReference>